<protein>
    <recommendedName>
        <fullName evidence="4">J domain-containing protein</fullName>
    </recommendedName>
</protein>
<feature type="compositionally biased region" description="Basic residues" evidence="1">
    <location>
        <begin position="299"/>
        <end position="316"/>
    </location>
</feature>
<dbReference type="InterPro" id="IPR053052">
    <property type="entry name" value="Imprinting_Balance_Reg"/>
</dbReference>
<dbReference type="Proteomes" id="UP001497516">
    <property type="component" value="Chromosome 3"/>
</dbReference>
<evidence type="ECO:0000313" key="2">
    <source>
        <dbReference type="EMBL" id="CAL1377531.1"/>
    </source>
</evidence>
<accession>A0AAV2DV10</accession>
<keyword evidence="3" id="KW-1185">Reference proteome</keyword>
<feature type="compositionally biased region" description="Gly residues" evidence="1">
    <location>
        <begin position="225"/>
        <end position="243"/>
    </location>
</feature>
<evidence type="ECO:0008006" key="4">
    <source>
        <dbReference type="Google" id="ProtNLM"/>
    </source>
</evidence>
<organism evidence="2 3">
    <name type="scientific">Linum trigynum</name>
    <dbReference type="NCBI Taxonomy" id="586398"/>
    <lineage>
        <taxon>Eukaryota</taxon>
        <taxon>Viridiplantae</taxon>
        <taxon>Streptophyta</taxon>
        <taxon>Embryophyta</taxon>
        <taxon>Tracheophyta</taxon>
        <taxon>Spermatophyta</taxon>
        <taxon>Magnoliopsida</taxon>
        <taxon>eudicotyledons</taxon>
        <taxon>Gunneridae</taxon>
        <taxon>Pentapetalae</taxon>
        <taxon>rosids</taxon>
        <taxon>fabids</taxon>
        <taxon>Malpighiales</taxon>
        <taxon>Linaceae</taxon>
        <taxon>Linum</taxon>
    </lineage>
</organism>
<reference evidence="2 3" key="1">
    <citation type="submission" date="2024-04" db="EMBL/GenBank/DDBJ databases">
        <authorList>
            <person name="Fracassetti M."/>
        </authorList>
    </citation>
    <scope>NUCLEOTIDE SEQUENCE [LARGE SCALE GENOMIC DNA]</scope>
</reference>
<feature type="region of interest" description="Disordered" evidence="1">
    <location>
        <begin position="126"/>
        <end position="152"/>
    </location>
</feature>
<feature type="compositionally biased region" description="Basic and acidic residues" evidence="1">
    <location>
        <begin position="326"/>
        <end position="335"/>
    </location>
</feature>
<evidence type="ECO:0000313" key="3">
    <source>
        <dbReference type="Proteomes" id="UP001497516"/>
    </source>
</evidence>
<dbReference type="EMBL" id="OZ034816">
    <property type="protein sequence ID" value="CAL1377531.1"/>
    <property type="molecule type" value="Genomic_DNA"/>
</dbReference>
<evidence type="ECO:0000256" key="1">
    <source>
        <dbReference type="SAM" id="MobiDB-lite"/>
    </source>
</evidence>
<dbReference type="PANTHER" id="PTHR45496:SF12">
    <property type="entry name" value="J DOMAIN-CONTAINING PROTEIN"/>
    <property type="match status" value="1"/>
</dbReference>
<feature type="compositionally biased region" description="Basic and acidic residues" evidence="1">
    <location>
        <begin position="126"/>
        <end position="135"/>
    </location>
</feature>
<proteinExistence type="predicted"/>
<dbReference type="AlphaFoldDB" id="A0AAV2DV10"/>
<feature type="region of interest" description="Disordered" evidence="1">
    <location>
        <begin position="225"/>
        <end position="337"/>
    </location>
</feature>
<feature type="compositionally biased region" description="Basic and acidic residues" evidence="1">
    <location>
        <begin position="258"/>
        <end position="272"/>
    </location>
</feature>
<sequence length="386" mass="41557">MAQQPQPDPEPLLSLSAQLLGFRDFSGARKYALLAQNADPSRTEPPQIIAIVDILLAAQNRLPTTGLPDWASVLQLDDSMASDRACMRSQFTKLLALVHPSKNSFPFCQEAFDHVFTAWSAMAAEDKGKSREEPRANPGEEEEKGEGGKSKGGSGTFWTVCPYCFYAYEYESAYEDCCLRCQNCRKGFHGLAVGSPPPVAEGNREEYYCGYGYFPLKYYLREQSGGGEGRGGDGGGGSKGGVKGFPAEENVMEISDDSSSKENGGEEKESERKKHCGSEGGGGASANNGQGSSDPAVRNGRKKGTYRKSILKRPRKMMGTGQGSKLRVETQDSDAKLGNTAATTVEGMIFGESVGANETDNGGYSDGDLEFFLGEDEVYVSMKNMG</sequence>
<gene>
    <name evidence="2" type="ORF">LTRI10_LOCUS19175</name>
</gene>
<name>A0AAV2DV10_9ROSI</name>
<dbReference type="PANTHER" id="PTHR45496">
    <property type="entry name" value="CHAPERONE DNAJ-DOMAIN SUPERFAMILY PROTEIN"/>
    <property type="match status" value="1"/>
</dbReference>